<name>A0AAN7Q826_9COLE</name>
<proteinExistence type="predicted"/>
<protein>
    <submittedName>
        <fullName evidence="1">Uncharacterized protein</fullName>
    </submittedName>
</protein>
<organism evidence="1 2">
    <name type="scientific">Aquatica leii</name>
    <dbReference type="NCBI Taxonomy" id="1421715"/>
    <lineage>
        <taxon>Eukaryota</taxon>
        <taxon>Metazoa</taxon>
        <taxon>Ecdysozoa</taxon>
        <taxon>Arthropoda</taxon>
        <taxon>Hexapoda</taxon>
        <taxon>Insecta</taxon>
        <taxon>Pterygota</taxon>
        <taxon>Neoptera</taxon>
        <taxon>Endopterygota</taxon>
        <taxon>Coleoptera</taxon>
        <taxon>Polyphaga</taxon>
        <taxon>Elateriformia</taxon>
        <taxon>Elateroidea</taxon>
        <taxon>Lampyridae</taxon>
        <taxon>Luciolinae</taxon>
        <taxon>Aquatica</taxon>
    </lineage>
</organism>
<reference evidence="2" key="1">
    <citation type="submission" date="2023-01" db="EMBL/GenBank/DDBJ databases">
        <title>Key to firefly adult light organ development and bioluminescence: homeobox transcription factors regulate luciferase expression and transportation to peroxisome.</title>
        <authorList>
            <person name="Fu X."/>
        </authorList>
    </citation>
    <scope>NUCLEOTIDE SEQUENCE [LARGE SCALE GENOMIC DNA]</scope>
</reference>
<accession>A0AAN7Q826</accession>
<dbReference type="EMBL" id="JARPUR010000001">
    <property type="protein sequence ID" value="KAK4885487.1"/>
    <property type="molecule type" value="Genomic_DNA"/>
</dbReference>
<evidence type="ECO:0000313" key="1">
    <source>
        <dbReference type="EMBL" id="KAK4885487.1"/>
    </source>
</evidence>
<sequence length="83" mass="9422">MASFSTGSYEKARNIAAESDYTSITEILGRGCRISKPTDAKQQYNKRFASPVVNGFQLTRTKNKRKTKKLITKTCVQNWGKWS</sequence>
<evidence type="ECO:0000313" key="2">
    <source>
        <dbReference type="Proteomes" id="UP001353858"/>
    </source>
</evidence>
<dbReference type="Proteomes" id="UP001353858">
    <property type="component" value="Unassembled WGS sequence"/>
</dbReference>
<gene>
    <name evidence="1" type="ORF">RN001_001758</name>
</gene>
<comment type="caution">
    <text evidence="1">The sequence shown here is derived from an EMBL/GenBank/DDBJ whole genome shotgun (WGS) entry which is preliminary data.</text>
</comment>
<keyword evidence="2" id="KW-1185">Reference proteome</keyword>
<dbReference type="AlphaFoldDB" id="A0AAN7Q826"/>